<dbReference type="AlphaFoldDB" id="Q6ZF63"/>
<proteinExistence type="predicted"/>
<dbReference type="Proteomes" id="UP000000763">
    <property type="component" value="Chromosome 7"/>
</dbReference>
<reference evidence="3" key="2">
    <citation type="journal article" date="2008" name="Nucleic Acids Res.">
        <title>The rice annotation project database (RAP-DB): 2008 update.</title>
        <authorList>
            <consortium name="The rice annotation project (RAP)"/>
        </authorList>
    </citation>
    <scope>GENOME REANNOTATION</scope>
    <source>
        <strain evidence="3">cv. Nipponbare</strain>
    </source>
</reference>
<evidence type="ECO:0000256" key="1">
    <source>
        <dbReference type="SAM" id="MobiDB-lite"/>
    </source>
</evidence>
<gene>
    <name evidence="2" type="primary">P0022E03.28</name>
</gene>
<evidence type="ECO:0000313" key="3">
    <source>
        <dbReference type="Proteomes" id="UP000000763"/>
    </source>
</evidence>
<protein>
    <submittedName>
        <fullName evidence="2">Uncharacterized protein</fullName>
    </submittedName>
</protein>
<evidence type="ECO:0000313" key="2">
    <source>
        <dbReference type="EMBL" id="BAC83344.1"/>
    </source>
</evidence>
<feature type="compositionally biased region" description="Polar residues" evidence="1">
    <location>
        <begin position="1"/>
        <end position="17"/>
    </location>
</feature>
<sequence length="141" mass="15733">MASIQTASNQATASKQPQGGDAVAQAKETVPPAWQLCPRPAPGEVAGVNRALSRRHGSFRLDDGDERVCARRDRRLFPRCRCLRIPRCRRCSRLHRIPHRRGVTGAATVSEPARENNPVKSGKRPQRERRPNVRVSGPEWA</sequence>
<organism evidence="2 3">
    <name type="scientific">Oryza sativa subsp. japonica</name>
    <name type="common">Rice</name>
    <dbReference type="NCBI Taxonomy" id="39947"/>
    <lineage>
        <taxon>Eukaryota</taxon>
        <taxon>Viridiplantae</taxon>
        <taxon>Streptophyta</taxon>
        <taxon>Embryophyta</taxon>
        <taxon>Tracheophyta</taxon>
        <taxon>Spermatophyta</taxon>
        <taxon>Magnoliopsida</taxon>
        <taxon>Liliopsida</taxon>
        <taxon>Poales</taxon>
        <taxon>Poaceae</taxon>
        <taxon>BOP clade</taxon>
        <taxon>Oryzoideae</taxon>
        <taxon>Oryzeae</taxon>
        <taxon>Oryzinae</taxon>
        <taxon>Oryza</taxon>
        <taxon>Oryza sativa</taxon>
    </lineage>
</organism>
<dbReference type="EMBL" id="AP004263">
    <property type="protein sequence ID" value="BAC83344.1"/>
    <property type="molecule type" value="Genomic_DNA"/>
</dbReference>
<name>Q6ZF63_ORYSJ</name>
<feature type="region of interest" description="Disordered" evidence="1">
    <location>
        <begin position="1"/>
        <end position="45"/>
    </location>
</feature>
<accession>Q6ZF63</accession>
<reference evidence="3" key="1">
    <citation type="journal article" date="2005" name="Nature">
        <title>The map-based sequence of the rice genome.</title>
        <authorList>
            <consortium name="International rice genome sequencing project (IRGSP)"/>
            <person name="Matsumoto T."/>
            <person name="Wu J."/>
            <person name="Kanamori H."/>
            <person name="Katayose Y."/>
            <person name="Fujisawa M."/>
            <person name="Namiki N."/>
            <person name="Mizuno H."/>
            <person name="Yamamoto K."/>
            <person name="Antonio B.A."/>
            <person name="Baba T."/>
            <person name="Sakata K."/>
            <person name="Nagamura Y."/>
            <person name="Aoki H."/>
            <person name="Arikawa K."/>
            <person name="Arita K."/>
            <person name="Bito T."/>
            <person name="Chiden Y."/>
            <person name="Fujitsuka N."/>
            <person name="Fukunaka R."/>
            <person name="Hamada M."/>
            <person name="Harada C."/>
            <person name="Hayashi A."/>
            <person name="Hijishita S."/>
            <person name="Honda M."/>
            <person name="Hosokawa S."/>
            <person name="Ichikawa Y."/>
            <person name="Idonuma A."/>
            <person name="Iijima M."/>
            <person name="Ikeda M."/>
            <person name="Ikeno M."/>
            <person name="Ito K."/>
            <person name="Ito S."/>
            <person name="Ito T."/>
            <person name="Ito Y."/>
            <person name="Ito Y."/>
            <person name="Iwabuchi A."/>
            <person name="Kamiya K."/>
            <person name="Karasawa W."/>
            <person name="Kurita K."/>
            <person name="Katagiri S."/>
            <person name="Kikuta A."/>
            <person name="Kobayashi H."/>
            <person name="Kobayashi N."/>
            <person name="Machita K."/>
            <person name="Maehara T."/>
            <person name="Masukawa M."/>
            <person name="Mizubayashi T."/>
            <person name="Mukai Y."/>
            <person name="Nagasaki H."/>
            <person name="Nagata Y."/>
            <person name="Naito S."/>
            <person name="Nakashima M."/>
            <person name="Nakama Y."/>
            <person name="Nakamichi Y."/>
            <person name="Nakamura M."/>
            <person name="Meguro A."/>
            <person name="Negishi M."/>
            <person name="Ohta I."/>
            <person name="Ohta T."/>
            <person name="Okamoto M."/>
            <person name="Ono N."/>
            <person name="Saji S."/>
            <person name="Sakaguchi M."/>
            <person name="Sakai K."/>
            <person name="Shibata M."/>
            <person name="Shimokawa T."/>
            <person name="Song J."/>
            <person name="Takazaki Y."/>
            <person name="Terasawa K."/>
            <person name="Tsugane M."/>
            <person name="Tsuji K."/>
            <person name="Ueda S."/>
            <person name="Waki K."/>
            <person name="Yamagata H."/>
            <person name="Yamamoto M."/>
            <person name="Yamamoto S."/>
            <person name="Yamane H."/>
            <person name="Yoshiki S."/>
            <person name="Yoshihara R."/>
            <person name="Yukawa K."/>
            <person name="Zhong H."/>
            <person name="Yano M."/>
            <person name="Yuan Q."/>
            <person name="Ouyang S."/>
            <person name="Liu J."/>
            <person name="Jones K.M."/>
            <person name="Gansberger K."/>
            <person name="Moffat K."/>
            <person name="Hill J."/>
            <person name="Bera J."/>
            <person name="Fadrosh D."/>
            <person name="Jin S."/>
            <person name="Johri S."/>
            <person name="Kim M."/>
            <person name="Overton L."/>
            <person name="Reardon M."/>
            <person name="Tsitrin T."/>
            <person name="Vuong H."/>
            <person name="Weaver B."/>
            <person name="Ciecko A."/>
            <person name="Tallon L."/>
            <person name="Jackson J."/>
            <person name="Pai G."/>
            <person name="Aken S.V."/>
            <person name="Utterback T."/>
            <person name="Reidmuller S."/>
            <person name="Feldblyum T."/>
            <person name="Hsiao J."/>
            <person name="Zismann V."/>
            <person name="Iobst S."/>
            <person name="de Vazeille A.R."/>
            <person name="Buell C.R."/>
            <person name="Ying K."/>
            <person name="Li Y."/>
            <person name="Lu T."/>
            <person name="Huang Y."/>
            <person name="Zhao Q."/>
            <person name="Feng Q."/>
            <person name="Zhang L."/>
            <person name="Zhu J."/>
            <person name="Weng Q."/>
            <person name="Mu J."/>
            <person name="Lu Y."/>
            <person name="Fan D."/>
            <person name="Liu Y."/>
            <person name="Guan J."/>
            <person name="Zhang Y."/>
            <person name="Yu S."/>
            <person name="Liu X."/>
            <person name="Zhang Y."/>
            <person name="Hong G."/>
            <person name="Han B."/>
            <person name="Choisne N."/>
            <person name="Demange N."/>
            <person name="Orjeda G."/>
            <person name="Samain S."/>
            <person name="Cattolico L."/>
            <person name="Pelletier E."/>
            <person name="Couloux A."/>
            <person name="Segurens B."/>
            <person name="Wincker P."/>
            <person name="D'Hont A."/>
            <person name="Scarpelli C."/>
            <person name="Weissenbach J."/>
            <person name="Salanoubat M."/>
            <person name="Quetier F."/>
            <person name="Yu Y."/>
            <person name="Kim H.R."/>
            <person name="Rambo T."/>
            <person name="Currie J."/>
            <person name="Collura K."/>
            <person name="Luo M."/>
            <person name="Yang T."/>
            <person name="Ammiraju J.S.S."/>
            <person name="Engler F."/>
            <person name="Soderlund C."/>
            <person name="Wing R.A."/>
            <person name="Palmer L.E."/>
            <person name="de la Bastide M."/>
            <person name="Spiegel L."/>
            <person name="Nascimento L."/>
            <person name="Zutavern T."/>
            <person name="O'Shaughnessy A."/>
            <person name="Dike S."/>
            <person name="Dedhia N."/>
            <person name="Preston R."/>
            <person name="Balija V."/>
            <person name="McCombie W.R."/>
            <person name="Chow T."/>
            <person name="Chen H."/>
            <person name="Chung M."/>
            <person name="Chen C."/>
            <person name="Shaw J."/>
            <person name="Wu H."/>
            <person name="Hsiao K."/>
            <person name="Chao Y."/>
            <person name="Chu M."/>
            <person name="Cheng C."/>
            <person name="Hour A."/>
            <person name="Lee P."/>
            <person name="Lin S."/>
            <person name="Lin Y."/>
            <person name="Liou J."/>
            <person name="Liu S."/>
            <person name="Hsing Y."/>
            <person name="Raghuvanshi S."/>
            <person name="Mohanty A."/>
            <person name="Bharti A.K."/>
            <person name="Gaur A."/>
            <person name="Gupta V."/>
            <person name="Kumar D."/>
            <person name="Ravi V."/>
            <person name="Vij S."/>
            <person name="Kapur A."/>
            <person name="Khurana P."/>
            <person name="Khurana P."/>
            <person name="Khurana J.P."/>
            <person name="Tyagi A.K."/>
            <person name="Gaikwad K."/>
            <person name="Singh A."/>
            <person name="Dalal V."/>
            <person name="Srivastava S."/>
            <person name="Dixit A."/>
            <person name="Pal A.K."/>
            <person name="Ghazi I.A."/>
            <person name="Yadav M."/>
            <person name="Pandit A."/>
            <person name="Bhargava A."/>
            <person name="Sureshbabu K."/>
            <person name="Batra K."/>
            <person name="Sharma T.R."/>
            <person name="Mohapatra T."/>
            <person name="Singh N.K."/>
            <person name="Messing J."/>
            <person name="Nelson A.B."/>
            <person name="Fuks G."/>
            <person name="Kavchok S."/>
            <person name="Keizer G."/>
            <person name="Linton E."/>
            <person name="Llaca V."/>
            <person name="Song R."/>
            <person name="Tanyolac B."/>
            <person name="Young S."/>
            <person name="Ho-Il K."/>
            <person name="Hahn J.H."/>
            <person name="Sangsakoo G."/>
            <person name="Vanavichit A."/>
            <person name="de Mattos Luiz.A.T."/>
            <person name="Zimmer P.D."/>
            <person name="Malone G."/>
            <person name="Dellagostin O."/>
            <person name="de Oliveira A.C."/>
            <person name="Bevan M."/>
            <person name="Bancroft I."/>
            <person name="Minx P."/>
            <person name="Cordum H."/>
            <person name="Wilson R."/>
            <person name="Cheng Z."/>
            <person name="Jin W."/>
            <person name="Jiang J."/>
            <person name="Leong S.A."/>
            <person name="Iwama H."/>
            <person name="Gojobori T."/>
            <person name="Itoh T."/>
            <person name="Niimura Y."/>
            <person name="Fujii Y."/>
            <person name="Habara T."/>
            <person name="Sakai H."/>
            <person name="Sato Y."/>
            <person name="Wilson G."/>
            <person name="Kumar K."/>
            <person name="McCouch S."/>
            <person name="Juretic N."/>
            <person name="Hoen D."/>
            <person name="Wright S."/>
            <person name="Bruskiewich R."/>
            <person name="Bureau T."/>
            <person name="Miyao A."/>
            <person name="Hirochika H."/>
            <person name="Nishikawa T."/>
            <person name="Kadowaki K."/>
            <person name="Sugiura M."/>
            <person name="Burr B."/>
            <person name="Sasaki T."/>
        </authorList>
    </citation>
    <scope>NUCLEOTIDE SEQUENCE [LARGE SCALE GENOMIC DNA]</scope>
    <source>
        <strain evidence="3">cv. Nipponbare</strain>
    </source>
</reference>
<feature type="region of interest" description="Disordered" evidence="1">
    <location>
        <begin position="97"/>
        <end position="141"/>
    </location>
</feature>